<evidence type="ECO:0000256" key="1">
    <source>
        <dbReference type="ARBA" id="ARBA00004651"/>
    </source>
</evidence>
<feature type="region of interest" description="Disordered" evidence="10">
    <location>
        <begin position="456"/>
        <end position="484"/>
    </location>
</feature>
<dbReference type="GO" id="GO:0034220">
    <property type="term" value="P:monoatomic ion transmembrane transport"/>
    <property type="evidence" value="ECO:0007669"/>
    <property type="project" value="UniProtKB-KW"/>
</dbReference>
<evidence type="ECO:0000256" key="3">
    <source>
        <dbReference type="ARBA" id="ARBA00022475"/>
    </source>
</evidence>
<accession>A0A7M5UHU8</accession>
<dbReference type="EnsemblMetazoa" id="CLYHEMT000179.1">
    <property type="protein sequence ID" value="CLYHEMP000179.1"/>
    <property type="gene ID" value="CLYHEMG000179"/>
</dbReference>
<keyword evidence="7 9" id="KW-0472">Membrane</keyword>
<organism evidence="11 12">
    <name type="scientific">Clytia hemisphaerica</name>
    <dbReference type="NCBI Taxonomy" id="252671"/>
    <lineage>
        <taxon>Eukaryota</taxon>
        <taxon>Metazoa</taxon>
        <taxon>Cnidaria</taxon>
        <taxon>Hydrozoa</taxon>
        <taxon>Hydroidolina</taxon>
        <taxon>Leptothecata</taxon>
        <taxon>Obeliida</taxon>
        <taxon>Clytiidae</taxon>
        <taxon>Clytia</taxon>
    </lineage>
</organism>
<proteinExistence type="inferred from homology"/>
<evidence type="ECO:0000313" key="11">
    <source>
        <dbReference type="EnsemblMetazoa" id="CLYHEMP000179.1"/>
    </source>
</evidence>
<evidence type="ECO:0000256" key="4">
    <source>
        <dbReference type="ARBA" id="ARBA00022692"/>
    </source>
</evidence>
<evidence type="ECO:0000256" key="8">
    <source>
        <dbReference type="ARBA" id="ARBA00023303"/>
    </source>
</evidence>
<feature type="transmembrane region" description="Helical" evidence="9">
    <location>
        <begin position="196"/>
        <end position="215"/>
    </location>
</feature>
<feature type="transmembrane region" description="Helical" evidence="9">
    <location>
        <begin position="352"/>
        <end position="377"/>
    </location>
</feature>
<dbReference type="PROSITE" id="PS51013">
    <property type="entry name" value="PANNEXIN"/>
    <property type="match status" value="1"/>
</dbReference>
<feature type="transmembrane region" description="Helical" evidence="9">
    <location>
        <begin position="255"/>
        <end position="274"/>
    </location>
</feature>
<gene>
    <name evidence="9" type="primary">inx</name>
</gene>
<reference evidence="11" key="1">
    <citation type="submission" date="2021-01" db="UniProtKB">
        <authorList>
            <consortium name="EnsemblMetazoa"/>
        </authorList>
    </citation>
    <scope>IDENTIFICATION</scope>
</reference>
<keyword evidence="3" id="KW-1003">Cell membrane</keyword>
<evidence type="ECO:0000256" key="2">
    <source>
        <dbReference type="ARBA" id="ARBA00022448"/>
    </source>
</evidence>
<name>A0A7M5UHU8_9CNID</name>
<evidence type="ECO:0000256" key="6">
    <source>
        <dbReference type="ARBA" id="ARBA00023065"/>
    </source>
</evidence>
<dbReference type="GO" id="GO:0005921">
    <property type="term" value="C:gap junction"/>
    <property type="evidence" value="ECO:0007669"/>
    <property type="project" value="UniProtKB-UniRule"/>
</dbReference>
<keyword evidence="8 9" id="KW-0407">Ion channel</keyword>
<dbReference type="Pfam" id="PF00876">
    <property type="entry name" value="Innexin"/>
    <property type="match status" value="1"/>
</dbReference>
<comment type="subcellular location">
    <subcellularLocation>
        <location evidence="1 9">Cell membrane</location>
        <topology evidence="1 9">Multi-pass membrane protein</topology>
    </subcellularLocation>
</comment>
<sequence>MDGDDDYNNNLPLTRSRKDWSCPKAVQVSDYFQRQQTFAASSAHADSACHFNNTFSEMSLITNNIKTILNIKIKARHDSYTDQYMRIFMVKMCVVSSLVMGVDWFHDTVSCMVPSSSSLKPTFIHSACWIQGFYVYPEMAHRIAESNYYGIPKNMDFDGVLPSGGLCQTYTRQGIRNSVCRPFAKRYYLQYQWMPFYIASLSLMYYLPYVLFRIVNTDMISLKSTLTKEKVDGAEIVETYFNYDINSNMKMRIRIGLNIILKGLYIAVSIMAYLCTDSLLLGNFKNYGVEWIRWSHFNHSRAFDFFVGNEPKPGNVLLPSFGYCEIQEASMDIQHVFFNKNKFICEISPNILYQYVFVVLWFVIVSSIAISIAGLIINLAGHVITMACFLKDGSPAKKVYKKLSLRECEYLTFIRRKNIPLYGEVLGKLSKQRMKPRLEMNGNIMDHAHEPTIPLMNGGNGVHKRPSKVESSAPPDSATRWSKI</sequence>
<dbReference type="AlphaFoldDB" id="A0A7M5UHU8"/>
<protein>
    <recommendedName>
        <fullName evidence="9">Innexin</fullName>
    </recommendedName>
</protein>
<keyword evidence="4 9" id="KW-0812">Transmembrane</keyword>
<comment type="similarity">
    <text evidence="9">Belongs to the pannexin family.</text>
</comment>
<keyword evidence="12" id="KW-1185">Reference proteome</keyword>
<keyword evidence="5 9" id="KW-1133">Transmembrane helix</keyword>
<evidence type="ECO:0000256" key="5">
    <source>
        <dbReference type="ARBA" id="ARBA00022989"/>
    </source>
</evidence>
<dbReference type="InterPro" id="IPR000990">
    <property type="entry name" value="Innexin"/>
</dbReference>
<evidence type="ECO:0000313" key="12">
    <source>
        <dbReference type="Proteomes" id="UP000594262"/>
    </source>
</evidence>
<evidence type="ECO:0000256" key="9">
    <source>
        <dbReference type="RuleBase" id="RU010713"/>
    </source>
</evidence>
<evidence type="ECO:0000256" key="7">
    <source>
        <dbReference type="ARBA" id="ARBA00023136"/>
    </source>
</evidence>
<dbReference type="Proteomes" id="UP000594262">
    <property type="component" value="Unplaced"/>
</dbReference>
<keyword evidence="2 9" id="KW-0813">Transport</keyword>
<dbReference type="GO" id="GO:0005886">
    <property type="term" value="C:plasma membrane"/>
    <property type="evidence" value="ECO:0007669"/>
    <property type="project" value="UniProtKB-SubCell"/>
</dbReference>
<keyword evidence="6 9" id="KW-0406">Ion transport</keyword>
<evidence type="ECO:0000256" key="10">
    <source>
        <dbReference type="SAM" id="MobiDB-lite"/>
    </source>
</evidence>
<comment type="function">
    <text evidence="9">Structural component of the gap junctions.</text>
</comment>
<dbReference type="OrthoDB" id="5867527at2759"/>
<feature type="transmembrane region" description="Helical" evidence="9">
    <location>
        <begin position="84"/>
        <end position="105"/>
    </location>
</feature>